<dbReference type="Proteomes" id="UP000250028">
    <property type="component" value="Unassembled WGS sequence"/>
</dbReference>
<keyword evidence="4" id="KW-1185">Reference proteome</keyword>
<dbReference type="EMBL" id="UESZ01000001">
    <property type="protein sequence ID" value="SSA36217.1"/>
    <property type="molecule type" value="Genomic_DNA"/>
</dbReference>
<dbReference type="PANTHER" id="PTHR30388">
    <property type="entry name" value="ALDEHYDE OXIDOREDUCTASE MOLYBDENUM COFACTOR ASSEMBLY PROTEIN"/>
    <property type="match status" value="1"/>
</dbReference>
<proteinExistence type="predicted"/>
<protein>
    <submittedName>
        <fullName evidence="3">Molybdenum cofactor sulfurylase</fullName>
    </submittedName>
</protein>
<dbReference type="OrthoDB" id="61481at2"/>
<dbReference type="InterPro" id="IPR052698">
    <property type="entry name" value="MoCofactor_Util/Proc"/>
</dbReference>
<reference evidence="4" key="1">
    <citation type="submission" date="2016-10" db="EMBL/GenBank/DDBJ databases">
        <authorList>
            <person name="Varghese N."/>
            <person name="Submissions S."/>
        </authorList>
    </citation>
    <scope>NUCLEOTIDE SEQUENCE [LARGE SCALE GENOMIC DNA]</scope>
    <source>
        <strain evidence="4">DSM 22951</strain>
    </source>
</reference>
<evidence type="ECO:0000259" key="2">
    <source>
        <dbReference type="Pfam" id="PF13478"/>
    </source>
</evidence>
<evidence type="ECO:0000259" key="1">
    <source>
        <dbReference type="Pfam" id="PF02625"/>
    </source>
</evidence>
<feature type="domain" description="XdhC Rossmann" evidence="2">
    <location>
        <begin position="110"/>
        <end position="258"/>
    </location>
</feature>
<name>A0A2Y9A1Y3_9MICO</name>
<dbReference type="InterPro" id="IPR027051">
    <property type="entry name" value="XdhC_Rossmann_dom"/>
</dbReference>
<dbReference type="RefSeq" id="WP_109688026.1">
    <property type="nucleotide sequence ID" value="NZ_QGDN01000001.1"/>
</dbReference>
<evidence type="ECO:0000313" key="4">
    <source>
        <dbReference type="Proteomes" id="UP000250028"/>
    </source>
</evidence>
<dbReference type="NCBIfam" id="TIGR02964">
    <property type="entry name" value="xanthine_xdhC"/>
    <property type="match status" value="1"/>
</dbReference>
<dbReference type="Gene3D" id="3.40.50.720">
    <property type="entry name" value="NAD(P)-binding Rossmann-like Domain"/>
    <property type="match status" value="1"/>
</dbReference>
<dbReference type="InterPro" id="IPR003777">
    <property type="entry name" value="XdhC_CoxI"/>
</dbReference>
<organism evidence="3 4">
    <name type="scientific">Branchiibius hedensis</name>
    <dbReference type="NCBI Taxonomy" id="672460"/>
    <lineage>
        <taxon>Bacteria</taxon>
        <taxon>Bacillati</taxon>
        <taxon>Actinomycetota</taxon>
        <taxon>Actinomycetes</taxon>
        <taxon>Micrococcales</taxon>
        <taxon>Dermacoccaceae</taxon>
        <taxon>Branchiibius</taxon>
    </lineage>
</organism>
<gene>
    <name evidence="3" type="ORF">SAMN04489750_3602</name>
</gene>
<dbReference type="Pfam" id="PF02625">
    <property type="entry name" value="XdhC_CoxI"/>
    <property type="match status" value="1"/>
</dbReference>
<sequence length="267" mass="27875">MSWVSDVAAARARREPAVLVTVTASRGHVPRDAGAKMLVTATRESGSVGGGNLEQSAIEKARELIASGESAPTALEFALNEHAPVEHGTQCCGGEVTLLLEPILPVPAIAIFGAGHVGLELSRILVRHDLDLHLIDSRAGELAADRLTCLEDPVGTLTVHHAPVPELVLGQIPRGTHVLIITHDHAEDMALCDAALRCGHLGSVGLIGSRSKWRRFEKRLLAEGHSPQAVAAISCPIGLPSITGKEPAVIALSVAAQLASQFAVVPA</sequence>
<feature type="domain" description="XdhC- CoxI" evidence="1">
    <location>
        <begin position="11"/>
        <end position="71"/>
    </location>
</feature>
<dbReference type="PANTHER" id="PTHR30388:SF6">
    <property type="entry name" value="XANTHINE DEHYDROGENASE SUBUNIT A-RELATED"/>
    <property type="match status" value="1"/>
</dbReference>
<dbReference type="InterPro" id="IPR014308">
    <property type="entry name" value="Xanthine_DH_XdhC"/>
</dbReference>
<evidence type="ECO:0000313" key="3">
    <source>
        <dbReference type="EMBL" id="SSA36217.1"/>
    </source>
</evidence>
<dbReference type="AlphaFoldDB" id="A0A2Y9A1Y3"/>
<dbReference type="Pfam" id="PF13478">
    <property type="entry name" value="XdhC_C"/>
    <property type="match status" value="1"/>
</dbReference>
<accession>A0A2Y9A1Y3</accession>